<protein>
    <submittedName>
        <fullName evidence="2">Uncharacterized protein</fullName>
    </submittedName>
</protein>
<dbReference type="AlphaFoldDB" id="A0A1N7KDM9"/>
<keyword evidence="1" id="KW-0472">Membrane</keyword>
<dbReference type="Proteomes" id="UP000186141">
    <property type="component" value="Unassembled WGS sequence"/>
</dbReference>
<evidence type="ECO:0000313" key="2">
    <source>
        <dbReference type="EMBL" id="SIS59717.1"/>
    </source>
</evidence>
<keyword evidence="3" id="KW-1185">Reference proteome</keyword>
<dbReference type="EMBL" id="FTOT01000001">
    <property type="protein sequence ID" value="SIS59717.1"/>
    <property type="molecule type" value="Genomic_DNA"/>
</dbReference>
<dbReference type="STRING" id="1086013.SAMN05421774_101363"/>
<gene>
    <name evidence="2" type="ORF">SAMN05421774_101363</name>
</gene>
<evidence type="ECO:0000313" key="3">
    <source>
        <dbReference type="Proteomes" id="UP000186141"/>
    </source>
</evidence>
<accession>A0A1N7KDM9</accession>
<sequence>MPPGLDRIRAICEAEGGFWLETDHHVLCHRPGTGRLVVSFDNLSSDRETSFRKPFGHDLIVAQGWGNLGVIAKRKDWFQCPMLKEAMVAVAGAGLYTRYPAVSFYGASMGAFGAAVFAGLAPGAVVLAFAPQSTLRPRLVPFEGRYRYGRSLGDWSGEFTDAARSIRSAHRAYVLYDPCLIEDRLHAARLTGPQVMHIPLRHFDHKLPPMLLRMGILKELTLLGLRGDLELPVVHRMLRRRRDAIPYVLSVLTAARARGHGRLALAAAQSVAQRVDNHRLRALRRELASELGATSSPA</sequence>
<evidence type="ECO:0000256" key="1">
    <source>
        <dbReference type="SAM" id="Phobius"/>
    </source>
</evidence>
<keyword evidence="1" id="KW-1133">Transmembrane helix</keyword>
<proteinExistence type="predicted"/>
<feature type="transmembrane region" description="Helical" evidence="1">
    <location>
        <begin position="105"/>
        <end position="130"/>
    </location>
</feature>
<organism evidence="2 3">
    <name type="scientific">Gemmobacter megaterium</name>
    <dbReference type="NCBI Taxonomy" id="1086013"/>
    <lineage>
        <taxon>Bacteria</taxon>
        <taxon>Pseudomonadati</taxon>
        <taxon>Pseudomonadota</taxon>
        <taxon>Alphaproteobacteria</taxon>
        <taxon>Rhodobacterales</taxon>
        <taxon>Paracoccaceae</taxon>
        <taxon>Gemmobacter</taxon>
    </lineage>
</organism>
<name>A0A1N7KDM9_9RHOB</name>
<keyword evidence="1" id="KW-0812">Transmembrane</keyword>
<reference evidence="2 3" key="1">
    <citation type="submission" date="2017-01" db="EMBL/GenBank/DDBJ databases">
        <authorList>
            <person name="Mah S.A."/>
            <person name="Swanson W.J."/>
            <person name="Moy G.W."/>
            <person name="Vacquier V.D."/>
        </authorList>
    </citation>
    <scope>NUCLEOTIDE SEQUENCE [LARGE SCALE GENOMIC DNA]</scope>
    <source>
        <strain evidence="2 3">DSM 26375</strain>
    </source>
</reference>